<sequence>MSDHNFITFSLVGSLAEDNITSYPRCTRRRLLRFAKEAEVFFRNNAQLLHSCNSKQQLEDWITCWENFLQEAFESCGFGQPSRLKVPWWDGDLETQRKKSRALRARFMRCHHPHE</sequence>
<proteinExistence type="predicted"/>
<dbReference type="Proteomes" id="UP000499080">
    <property type="component" value="Unassembled WGS sequence"/>
</dbReference>
<dbReference type="AlphaFoldDB" id="A0A4Y2NHJ6"/>
<accession>A0A4Y2NHJ6</accession>
<comment type="caution">
    <text evidence="1">The sequence shown here is derived from an EMBL/GenBank/DDBJ whole genome shotgun (WGS) entry which is preliminary data.</text>
</comment>
<organism evidence="1 2">
    <name type="scientific">Araneus ventricosus</name>
    <name type="common">Orbweaver spider</name>
    <name type="synonym">Epeira ventricosa</name>
    <dbReference type="NCBI Taxonomy" id="182803"/>
    <lineage>
        <taxon>Eukaryota</taxon>
        <taxon>Metazoa</taxon>
        <taxon>Ecdysozoa</taxon>
        <taxon>Arthropoda</taxon>
        <taxon>Chelicerata</taxon>
        <taxon>Arachnida</taxon>
        <taxon>Araneae</taxon>
        <taxon>Araneomorphae</taxon>
        <taxon>Entelegynae</taxon>
        <taxon>Araneoidea</taxon>
        <taxon>Araneidae</taxon>
        <taxon>Araneus</taxon>
    </lineage>
</organism>
<dbReference type="EMBL" id="BGPR01009127">
    <property type="protein sequence ID" value="GBN38149.1"/>
    <property type="molecule type" value="Genomic_DNA"/>
</dbReference>
<name>A0A4Y2NHJ6_ARAVE</name>
<protein>
    <submittedName>
        <fullName evidence="1">Uncharacterized protein</fullName>
    </submittedName>
</protein>
<evidence type="ECO:0000313" key="2">
    <source>
        <dbReference type="Proteomes" id="UP000499080"/>
    </source>
</evidence>
<evidence type="ECO:0000313" key="1">
    <source>
        <dbReference type="EMBL" id="GBN38149.1"/>
    </source>
</evidence>
<gene>
    <name evidence="1" type="ORF">AVEN_15037_1</name>
</gene>
<keyword evidence="2" id="KW-1185">Reference proteome</keyword>
<reference evidence="1 2" key="1">
    <citation type="journal article" date="2019" name="Sci. Rep.">
        <title>Orb-weaving spider Araneus ventricosus genome elucidates the spidroin gene catalogue.</title>
        <authorList>
            <person name="Kono N."/>
            <person name="Nakamura H."/>
            <person name="Ohtoshi R."/>
            <person name="Moran D.A.P."/>
            <person name="Shinohara A."/>
            <person name="Yoshida Y."/>
            <person name="Fujiwara M."/>
            <person name="Mori M."/>
            <person name="Tomita M."/>
            <person name="Arakawa K."/>
        </authorList>
    </citation>
    <scope>NUCLEOTIDE SEQUENCE [LARGE SCALE GENOMIC DNA]</scope>
</reference>